<feature type="compositionally biased region" description="Low complexity" evidence="5">
    <location>
        <begin position="56"/>
        <end position="66"/>
    </location>
</feature>
<dbReference type="OMA" id="KSQQTHK"/>
<feature type="region of interest" description="Disordered" evidence="5">
    <location>
        <begin position="361"/>
        <end position="408"/>
    </location>
</feature>
<dbReference type="GeneID" id="14494142"/>
<dbReference type="InterPro" id="IPR013912">
    <property type="entry name" value="Adenylate_cyclase-assoc_CAP_C"/>
</dbReference>
<dbReference type="PROSITE" id="PS51329">
    <property type="entry name" value="C_CAP_COFACTOR_C"/>
    <property type="match status" value="1"/>
</dbReference>
<dbReference type="GO" id="GO:0035838">
    <property type="term" value="C:growing cell tip"/>
    <property type="evidence" value="ECO:0007669"/>
    <property type="project" value="EnsemblFungi"/>
</dbReference>
<dbReference type="SMART" id="SM00673">
    <property type="entry name" value="CARP"/>
    <property type="match status" value="2"/>
</dbReference>
<dbReference type="HOGENOM" id="CLU_015780_1_0_1"/>
<dbReference type="Pfam" id="PF01213">
    <property type="entry name" value="CAP_N-CM"/>
    <property type="match status" value="1"/>
</dbReference>
<dbReference type="SUPFAM" id="SSF69340">
    <property type="entry name" value="C-terminal domain of adenylylcyclase associated protein"/>
    <property type="match status" value="1"/>
</dbReference>
<accession>I2GXV4</accession>
<dbReference type="InterPro" id="IPR036223">
    <property type="entry name" value="CAP_C_sf"/>
</dbReference>
<evidence type="ECO:0000256" key="2">
    <source>
        <dbReference type="ARBA" id="ARBA00054756"/>
    </source>
</evidence>
<feature type="region of interest" description="Disordered" evidence="5">
    <location>
        <begin position="279"/>
        <end position="347"/>
    </location>
</feature>
<dbReference type="GO" id="GO:0042802">
    <property type="term" value="F:identical protein binding"/>
    <property type="evidence" value="ECO:0007669"/>
    <property type="project" value="EnsemblFungi"/>
</dbReference>
<feature type="compositionally biased region" description="Pro residues" evidence="5">
    <location>
        <begin position="311"/>
        <end position="320"/>
    </location>
</feature>
<dbReference type="PROSITE" id="PS01088">
    <property type="entry name" value="CAP_1"/>
    <property type="match status" value="1"/>
</dbReference>
<dbReference type="GO" id="GO:0007265">
    <property type="term" value="P:Ras protein signal transduction"/>
    <property type="evidence" value="ECO:0007669"/>
    <property type="project" value="EnsemblFungi"/>
</dbReference>
<dbReference type="GO" id="GO:0030042">
    <property type="term" value="P:actin filament depolymerization"/>
    <property type="evidence" value="ECO:0007669"/>
    <property type="project" value="EnsemblFungi"/>
</dbReference>
<comment type="similarity">
    <text evidence="1 4">Belongs to the CAP family.</text>
</comment>
<organism evidence="7 8">
    <name type="scientific">Henningerozyma blattae (strain ATCC 34711 / CBS 6284 / DSM 70876 / NBRC 10599 / NRRL Y-10934 / UCD 77-7)</name>
    <name type="common">Yeast</name>
    <name type="synonym">Tetrapisispora blattae</name>
    <dbReference type="NCBI Taxonomy" id="1071380"/>
    <lineage>
        <taxon>Eukaryota</taxon>
        <taxon>Fungi</taxon>
        <taxon>Dikarya</taxon>
        <taxon>Ascomycota</taxon>
        <taxon>Saccharomycotina</taxon>
        <taxon>Saccharomycetes</taxon>
        <taxon>Saccharomycetales</taxon>
        <taxon>Saccharomycetaceae</taxon>
        <taxon>Henningerozyma</taxon>
    </lineage>
</organism>
<dbReference type="FunFam" id="2.160.20.70:FF:000008">
    <property type="entry name" value="Adenylyl cyclase-associated protein"/>
    <property type="match status" value="1"/>
</dbReference>
<name>I2GXV4_HENB6</name>
<dbReference type="InParanoid" id="I2GXV4"/>
<dbReference type="PANTHER" id="PTHR10652:SF0">
    <property type="entry name" value="ADENYLYL CYCLASE-ASSOCIATED PROTEIN"/>
    <property type="match status" value="1"/>
</dbReference>
<dbReference type="InterPro" id="IPR018106">
    <property type="entry name" value="CAP_CS_N"/>
</dbReference>
<dbReference type="Pfam" id="PF08603">
    <property type="entry name" value="CAP_C"/>
    <property type="match status" value="1"/>
</dbReference>
<feature type="compositionally biased region" description="Low complexity" evidence="5">
    <location>
        <begin position="377"/>
        <end position="388"/>
    </location>
</feature>
<evidence type="ECO:0000256" key="1">
    <source>
        <dbReference type="ARBA" id="ARBA00007659"/>
    </source>
</evidence>
<dbReference type="InterPro" id="IPR053950">
    <property type="entry name" value="CAP_N"/>
</dbReference>
<dbReference type="eggNOG" id="KOG2675">
    <property type="taxonomic scope" value="Eukaryota"/>
</dbReference>
<dbReference type="InterPro" id="IPR013992">
    <property type="entry name" value="Adenylate_cyclase-assoc_CAP_N"/>
</dbReference>
<gene>
    <name evidence="7" type="primary">TBLA0B01130</name>
    <name evidence="7" type="ORF">TBLA_0B01130</name>
</gene>
<dbReference type="Pfam" id="PF21938">
    <property type="entry name" value="CAP_N"/>
    <property type="match status" value="1"/>
</dbReference>
<dbReference type="InterPro" id="IPR028417">
    <property type="entry name" value="CAP_CS_C"/>
</dbReference>
<feature type="compositionally biased region" description="Basic residues" evidence="5">
    <location>
        <begin position="394"/>
        <end position="407"/>
    </location>
</feature>
<dbReference type="Proteomes" id="UP000002866">
    <property type="component" value="Chromosome 2"/>
</dbReference>
<comment type="function">
    <text evidence="2">The N-terminal domain binds to adenylyl cyclase, thereby enabling adenylyl cyclase to be activated by upstream regulatory signals, such as Ras. The C-terminal domain is required for normal cellular morphology and growth control.</text>
</comment>
<feature type="compositionally biased region" description="Polar residues" evidence="5">
    <location>
        <begin position="325"/>
        <end position="347"/>
    </location>
</feature>
<dbReference type="GO" id="GO:0000935">
    <property type="term" value="C:division septum"/>
    <property type="evidence" value="ECO:0007669"/>
    <property type="project" value="EnsemblFungi"/>
</dbReference>
<feature type="compositionally biased region" description="Low complexity" evidence="5">
    <location>
        <begin position="289"/>
        <end position="309"/>
    </location>
</feature>
<dbReference type="InterPro" id="IPR016098">
    <property type="entry name" value="CAP/MinC_C"/>
</dbReference>
<sequence>MSDQSKISMQSYNLVKLLKRLEDATARLEDVTIYQEGYIQAKITKANGGNSVSNASPSTTSTKSSKQVNLAPSASSDSVTTSSAYHTPAATVIQETADAAASDSISDFESFIKESMNPLVELAKKIDPVVEEATDFFKKAFVSQLKVIKLSESCKKPDFNSKEFMDVFTPINNDIIKLVEMKDKYHKSKYLSHLNSLIEGAPLFSWVTVDKPVSFINDFKDASQFWTDRVLKDFRKTDENSVQWVTKLLSMFDDLKAYVKKYHFNGISWNPKGMTLSEATANDSSSVDTNTSASNNSINSSSTAQSATSGGPPPPPPAPPASVFEINNDSSTASKPTPSSGGMSDVFSQLNAGEHITKGLKKVDKSQQTHKNPSLRASSTVPASSSVTKGPPPKPRKPNTLKTKKPPRKELLGSKWFIENYEDQIEPIVIEGNKDESIFIGNCTNTIVQVKGKVNAISMSQSNGSSVVIDSSISGLEIIKCNKFGVQIDSYIPQITIDKSEGGTIYLSTDSLNAEIYTSCSTALNVNLPIGEDGDFVEFPIPEQLKHTFNDASKKITSSVFEHVG</sequence>
<feature type="compositionally biased region" description="Low complexity" evidence="5">
    <location>
        <begin position="73"/>
        <end position="82"/>
    </location>
</feature>
<dbReference type="Gene3D" id="2.160.20.70">
    <property type="match status" value="1"/>
</dbReference>
<evidence type="ECO:0000256" key="5">
    <source>
        <dbReference type="SAM" id="MobiDB-lite"/>
    </source>
</evidence>
<dbReference type="GO" id="GO:0010619">
    <property type="term" value="P:adenylate cyclase-activating glucose-activated G protein-coupled receptor signaling pathway"/>
    <property type="evidence" value="ECO:0007669"/>
    <property type="project" value="EnsemblFungi"/>
</dbReference>
<dbReference type="GO" id="GO:0046579">
    <property type="term" value="P:positive regulation of Ras protein signal transduction"/>
    <property type="evidence" value="ECO:0007669"/>
    <property type="project" value="EnsemblFungi"/>
</dbReference>
<dbReference type="GO" id="GO:0030833">
    <property type="term" value="P:regulation of actin filament polymerization"/>
    <property type="evidence" value="ECO:0007669"/>
    <property type="project" value="EnsemblFungi"/>
</dbReference>
<dbReference type="PROSITE" id="PS01089">
    <property type="entry name" value="CAP_2"/>
    <property type="match status" value="1"/>
</dbReference>
<reference evidence="7 8" key="1">
    <citation type="journal article" date="2011" name="Proc. Natl. Acad. Sci. U.S.A.">
        <title>Evolutionary erosion of yeast sex chromosomes by mating-type switching accidents.</title>
        <authorList>
            <person name="Gordon J.L."/>
            <person name="Armisen D."/>
            <person name="Proux-Wera E."/>
            <person name="Oheigeartaigh S.S."/>
            <person name="Byrne K.P."/>
            <person name="Wolfe K.H."/>
        </authorList>
    </citation>
    <scope>NUCLEOTIDE SEQUENCE [LARGE SCALE GENOMIC DNA]</scope>
    <source>
        <strain evidence="8">ATCC 34711 / CBS 6284 / DSM 70876 / NBRC 10599 / NRRL Y-10934 / UCD 77-7</strain>
    </source>
</reference>
<evidence type="ECO:0000256" key="4">
    <source>
        <dbReference type="RuleBase" id="RU000647"/>
    </source>
</evidence>
<dbReference type="GO" id="GO:0030479">
    <property type="term" value="C:actin cortical patch"/>
    <property type="evidence" value="ECO:0007669"/>
    <property type="project" value="EnsemblFungi"/>
</dbReference>
<dbReference type="FunFam" id="1.25.40.330:FF:000001">
    <property type="entry name" value="Adenylyl cyclase-associated protein"/>
    <property type="match status" value="1"/>
</dbReference>
<dbReference type="SUPFAM" id="SSF101278">
    <property type="entry name" value="N-terminal domain of adenylylcyclase associated protein, CAP"/>
    <property type="match status" value="1"/>
</dbReference>
<dbReference type="GO" id="GO:0008179">
    <property type="term" value="F:adenylate cyclase binding"/>
    <property type="evidence" value="ECO:0007669"/>
    <property type="project" value="EnsemblFungi"/>
</dbReference>
<dbReference type="GO" id="GO:0003779">
    <property type="term" value="F:actin binding"/>
    <property type="evidence" value="ECO:0007669"/>
    <property type="project" value="EnsemblFungi"/>
</dbReference>
<dbReference type="STRING" id="1071380.I2GXV4"/>
<dbReference type="GO" id="GO:0030836">
    <property type="term" value="P:positive regulation of actin filament depolymerization"/>
    <property type="evidence" value="ECO:0007669"/>
    <property type="project" value="EnsemblFungi"/>
</dbReference>
<dbReference type="KEGG" id="tbl:TBLA_0B01130"/>
<dbReference type="GO" id="GO:0019933">
    <property type="term" value="P:cAMP-mediated signaling"/>
    <property type="evidence" value="ECO:0007669"/>
    <property type="project" value="TreeGrafter"/>
</dbReference>
<dbReference type="GO" id="GO:0051014">
    <property type="term" value="P:actin filament severing"/>
    <property type="evidence" value="ECO:0007669"/>
    <property type="project" value="EnsemblFungi"/>
</dbReference>
<evidence type="ECO:0000313" key="8">
    <source>
        <dbReference type="Proteomes" id="UP000002866"/>
    </source>
</evidence>
<dbReference type="InterPro" id="IPR001837">
    <property type="entry name" value="Adenylate_cyclase-assoc_CAP"/>
</dbReference>
<evidence type="ECO:0000313" key="7">
    <source>
        <dbReference type="EMBL" id="CCH58956.1"/>
    </source>
</evidence>
<dbReference type="InterPro" id="IPR017901">
    <property type="entry name" value="C-CAP_CF_C-like"/>
</dbReference>
<feature type="compositionally biased region" description="Polar residues" evidence="5">
    <location>
        <begin position="279"/>
        <end position="288"/>
    </location>
</feature>
<protein>
    <recommendedName>
        <fullName evidence="3 4">Adenylyl cyclase-associated protein</fullName>
    </recommendedName>
</protein>
<dbReference type="OrthoDB" id="77251at2759"/>
<dbReference type="InterPro" id="IPR036222">
    <property type="entry name" value="CAP_N_sf"/>
</dbReference>
<feature type="region of interest" description="Disordered" evidence="5">
    <location>
        <begin position="48"/>
        <end position="82"/>
    </location>
</feature>
<dbReference type="GO" id="GO:0030308">
    <property type="term" value="P:negative regulation of cell growth"/>
    <property type="evidence" value="ECO:0007669"/>
    <property type="project" value="EnsemblFungi"/>
</dbReference>
<evidence type="ECO:0000256" key="3">
    <source>
        <dbReference type="ARBA" id="ARBA00072052"/>
    </source>
</evidence>
<dbReference type="GO" id="GO:0090141">
    <property type="term" value="P:positive regulation of mitochondrial fission"/>
    <property type="evidence" value="ECO:0007669"/>
    <property type="project" value="EnsemblFungi"/>
</dbReference>
<dbReference type="PANTHER" id="PTHR10652">
    <property type="entry name" value="ADENYLYL CYCLASE-ASSOCIATED PROTEIN"/>
    <property type="match status" value="1"/>
</dbReference>
<evidence type="ECO:0000259" key="6">
    <source>
        <dbReference type="PROSITE" id="PS51329"/>
    </source>
</evidence>
<dbReference type="InterPro" id="IPR006599">
    <property type="entry name" value="CARP_motif"/>
</dbReference>
<dbReference type="AlphaFoldDB" id="I2GXV4"/>
<dbReference type="RefSeq" id="XP_004178475.1">
    <property type="nucleotide sequence ID" value="XM_004178427.1"/>
</dbReference>
<dbReference type="FunCoup" id="I2GXV4">
    <property type="interactions" value="836"/>
</dbReference>
<dbReference type="Gene3D" id="1.25.40.330">
    <property type="entry name" value="Adenylate cyclase-associated CAP, N-terminal domain"/>
    <property type="match status" value="1"/>
</dbReference>
<keyword evidence="8" id="KW-1185">Reference proteome</keyword>
<feature type="domain" description="C-CAP/cofactor C-like" evidence="6">
    <location>
        <begin position="406"/>
        <end position="541"/>
    </location>
</feature>
<dbReference type="EMBL" id="HE806317">
    <property type="protein sequence ID" value="CCH58956.1"/>
    <property type="molecule type" value="Genomic_DNA"/>
</dbReference>
<dbReference type="GO" id="GO:0031138">
    <property type="term" value="P:negative regulation of conjugation with cellular fusion"/>
    <property type="evidence" value="ECO:0007669"/>
    <property type="project" value="EnsemblFungi"/>
</dbReference>
<proteinExistence type="inferred from homology"/>